<protein>
    <submittedName>
        <fullName evidence="2">Uncharacterized protein</fullName>
    </submittedName>
</protein>
<comment type="caution">
    <text evidence="2">The sequence shown here is derived from an EMBL/GenBank/DDBJ whole genome shotgun (WGS) entry which is preliminary data.</text>
</comment>
<organism evidence="2 3">
    <name type="scientific">Bifidobacterium actinocoloniiforme DSM 22766</name>
    <dbReference type="NCBI Taxonomy" id="1437605"/>
    <lineage>
        <taxon>Bacteria</taxon>
        <taxon>Bacillati</taxon>
        <taxon>Actinomycetota</taxon>
        <taxon>Actinomycetes</taxon>
        <taxon>Bifidobacteriales</taxon>
        <taxon>Bifidobacteriaceae</taxon>
        <taxon>Bifidobacterium</taxon>
    </lineage>
</organism>
<feature type="region of interest" description="Disordered" evidence="1">
    <location>
        <begin position="1"/>
        <end position="20"/>
    </location>
</feature>
<dbReference type="Proteomes" id="UP000029015">
    <property type="component" value="Unassembled WGS sequence"/>
</dbReference>
<feature type="region of interest" description="Disordered" evidence="1">
    <location>
        <begin position="28"/>
        <end position="61"/>
    </location>
</feature>
<name>A0A086YYU6_9BIFI</name>
<keyword evidence="3" id="KW-1185">Reference proteome</keyword>
<evidence type="ECO:0000256" key="1">
    <source>
        <dbReference type="SAM" id="MobiDB-lite"/>
    </source>
</evidence>
<dbReference type="EMBL" id="JGYK01000002">
    <property type="protein sequence ID" value="KFI39446.1"/>
    <property type="molecule type" value="Genomic_DNA"/>
</dbReference>
<accession>A0A086YYU6</accession>
<sequence length="78" mass="8610">MIDPKACGPAHPKMGRTAPHPITITVSARPTHTSQRRTHTPGTDRISANHRQLRQPESQGSNLDCVLNCKGLSYLLRE</sequence>
<gene>
    <name evidence="2" type="ORF">BACT_0278</name>
</gene>
<evidence type="ECO:0000313" key="2">
    <source>
        <dbReference type="EMBL" id="KFI39446.1"/>
    </source>
</evidence>
<reference evidence="2 3" key="1">
    <citation type="submission" date="2014-03" db="EMBL/GenBank/DDBJ databases">
        <title>Genomics of Bifidobacteria.</title>
        <authorList>
            <person name="Ventura M."/>
            <person name="Milani C."/>
            <person name="Lugli G.A."/>
        </authorList>
    </citation>
    <scope>NUCLEOTIDE SEQUENCE [LARGE SCALE GENOMIC DNA]</scope>
    <source>
        <strain evidence="2 3">DSM 22766</strain>
    </source>
</reference>
<dbReference type="AlphaFoldDB" id="A0A086YYU6"/>
<proteinExistence type="predicted"/>
<evidence type="ECO:0000313" key="3">
    <source>
        <dbReference type="Proteomes" id="UP000029015"/>
    </source>
</evidence>